<gene>
    <name evidence="4" type="ORF">F6J89_12390</name>
</gene>
<feature type="domain" description="Nephrocystin 3-like N-terminal" evidence="2">
    <location>
        <begin position="187"/>
        <end position="344"/>
    </location>
</feature>
<dbReference type="Pfam" id="PF24883">
    <property type="entry name" value="NPHP3_N"/>
    <property type="match status" value="1"/>
</dbReference>
<dbReference type="InterPro" id="IPR056884">
    <property type="entry name" value="NPHP3-like_N"/>
</dbReference>
<sequence length="443" mass="50381">MYSQKNTNSRIVVKFTDSAVFSKTGKHLSNIETMVLQGTWKGLKYPQIAAENGYTIEYLKNDIGPKLWKRLSETFGEKIKKANVKVVLQRRLDSEEKIEVKTEAEINNRGSEKISSELTHSLLQQEPNFSKTSQENIEVHSKNNSNYHLISNPIVREQILPLTKFSSPVRHNLPCSETRLIGREFELQQLLKWLSSEQSIPRISIEGMGGIGKTHLLLEAVHQYLQTSEVAFNQKTSTGNNLPVFEQVIFTSAQSHYCTIHGFLPRFSQEKTLEDILRTILHTLNVNNYSDIYLDQAYEQVLKNLVGVRTLLIIDSLDKIEKRQEVLGFLYGLPSTVKIIVTSRKKTLFPALHLNELHTNDALSLIHKLVGEQRLSLSLEESQKLYQITGNIPAVIVHAISLLASGYRLQDLSLLLARNTEEFAQLYDYKLQASPLLRANTQA</sequence>
<dbReference type="InterPro" id="IPR027417">
    <property type="entry name" value="P-loop_NTPase"/>
</dbReference>
<comment type="caution">
    <text evidence="4">The sequence shown here is derived from an EMBL/GenBank/DDBJ whole genome shotgun (WGS) entry which is preliminary data.</text>
</comment>
<dbReference type="Pfam" id="PF26355">
    <property type="entry name" value="HTH_VMAP-M9"/>
    <property type="match status" value="1"/>
</dbReference>
<evidence type="ECO:0000259" key="2">
    <source>
        <dbReference type="Pfam" id="PF24883"/>
    </source>
</evidence>
<dbReference type="AlphaFoldDB" id="A0A6B3NFL3"/>
<dbReference type="GO" id="GO:0043531">
    <property type="term" value="F:ADP binding"/>
    <property type="evidence" value="ECO:0007669"/>
    <property type="project" value="InterPro"/>
</dbReference>
<feature type="domain" description="vWA-MoxR associated protein N-terminal HTH" evidence="3">
    <location>
        <begin position="10"/>
        <end position="90"/>
    </location>
</feature>
<evidence type="ECO:0000256" key="1">
    <source>
        <dbReference type="ARBA" id="ARBA00022737"/>
    </source>
</evidence>
<evidence type="ECO:0000259" key="3">
    <source>
        <dbReference type="Pfam" id="PF26355"/>
    </source>
</evidence>
<dbReference type="InterPro" id="IPR058651">
    <property type="entry name" value="HTH_VMAP-M9"/>
</dbReference>
<name>A0A6B3NFL3_9CYAN</name>
<dbReference type="EMBL" id="JAAHFQ010000208">
    <property type="protein sequence ID" value="NER28401.1"/>
    <property type="molecule type" value="Genomic_DNA"/>
</dbReference>
<evidence type="ECO:0000313" key="4">
    <source>
        <dbReference type="EMBL" id="NER28401.1"/>
    </source>
</evidence>
<dbReference type="SUPFAM" id="SSF52540">
    <property type="entry name" value="P-loop containing nucleoside triphosphate hydrolases"/>
    <property type="match status" value="1"/>
</dbReference>
<dbReference type="PANTHER" id="PTHR36766">
    <property type="entry name" value="PLANT BROAD-SPECTRUM MILDEW RESISTANCE PROTEIN RPW8"/>
    <property type="match status" value="1"/>
</dbReference>
<protein>
    <submittedName>
        <fullName evidence="4">Uncharacterized protein</fullName>
    </submittedName>
</protein>
<reference evidence="4" key="1">
    <citation type="submission" date="2019-11" db="EMBL/GenBank/DDBJ databases">
        <title>Genomic insights into an expanded diversity of filamentous marine cyanobacteria reveals the extraordinary biosynthetic potential of Moorea and Okeania.</title>
        <authorList>
            <person name="Ferreira Leao T."/>
            <person name="Wang M."/>
            <person name="Moss N."/>
            <person name="Da Silva R."/>
            <person name="Sanders J."/>
            <person name="Nurk S."/>
            <person name="Gurevich A."/>
            <person name="Humphrey G."/>
            <person name="Reher R."/>
            <person name="Zhu Q."/>
            <person name="Belda-Ferre P."/>
            <person name="Glukhov E."/>
            <person name="Rex R."/>
            <person name="Dorrestein P.C."/>
            <person name="Knight R."/>
            <person name="Pevzner P."/>
            <person name="Gerwick W.H."/>
            <person name="Gerwick L."/>
        </authorList>
    </citation>
    <scope>NUCLEOTIDE SEQUENCE</scope>
    <source>
        <strain evidence="4">SIO1C4</strain>
    </source>
</reference>
<organism evidence="4">
    <name type="scientific">Symploca sp. SIO1C4</name>
    <dbReference type="NCBI Taxonomy" id="2607765"/>
    <lineage>
        <taxon>Bacteria</taxon>
        <taxon>Bacillati</taxon>
        <taxon>Cyanobacteriota</taxon>
        <taxon>Cyanophyceae</taxon>
        <taxon>Coleofasciculales</taxon>
        <taxon>Coleofasciculaceae</taxon>
        <taxon>Symploca</taxon>
    </lineage>
</organism>
<accession>A0A6B3NFL3</accession>
<dbReference type="Gene3D" id="3.40.50.300">
    <property type="entry name" value="P-loop containing nucleotide triphosphate hydrolases"/>
    <property type="match status" value="1"/>
</dbReference>
<keyword evidence="1" id="KW-0677">Repeat</keyword>
<proteinExistence type="predicted"/>